<feature type="transmembrane region" description="Helical" evidence="1">
    <location>
        <begin position="43"/>
        <end position="65"/>
    </location>
</feature>
<dbReference type="Proteomes" id="UP000180133">
    <property type="component" value="Unassembled WGS sequence"/>
</dbReference>
<reference evidence="2 3" key="1">
    <citation type="submission" date="2016-09" db="EMBL/GenBank/DDBJ databases">
        <title>Isolation, identification and antibiotic sensitivity analysis of bacterial pathogen from juvenile Hippocampus erectus with tail-rotted disease.</title>
        <authorList>
            <person name="Yang Q."/>
        </authorList>
    </citation>
    <scope>NUCLEOTIDE SEQUENCE [LARGE SCALE GENOMIC DNA]</scope>
    <source>
        <strain evidence="2 3">HM-10</strain>
    </source>
</reference>
<keyword evidence="1" id="KW-0472">Membrane</keyword>
<organism evidence="2 3">
    <name type="scientific">Vibrio rotiferianus</name>
    <dbReference type="NCBI Taxonomy" id="190895"/>
    <lineage>
        <taxon>Bacteria</taxon>
        <taxon>Pseudomonadati</taxon>
        <taxon>Pseudomonadota</taxon>
        <taxon>Gammaproteobacteria</taxon>
        <taxon>Vibrionales</taxon>
        <taxon>Vibrionaceae</taxon>
        <taxon>Vibrio</taxon>
    </lineage>
</organism>
<accession>A0ABX3D3S5</accession>
<sequence length="304" mass="34925">MKIVRVILLSAALVASGVLFFFVDKFGIGYWDTVEEWAQTGDFFGGILNPIFAFFSLILIAYTLFQNKTAIEQNKDALRTSNEELQLSRIEHSKSVDALKGQVEQFNFQRFENTFFNMLSLQNEILSELEFNTEILSSSKNPNKDSTRSRKVFGSILRWIDGSVDESNPFDNYDDFQVNENQVVGHYFRNLYQILKFVDEATLPDADKVKYARILRGQLSSDEIAVLFFNCLSSKVDSGQFRNYVMKYKMLEHITVSITPYSDDMRISTHLIFVPLTALESYICENENAFGSNSVVNHYLQSKI</sequence>
<dbReference type="EMBL" id="MKFT01000040">
    <property type="protein sequence ID" value="OHY89558.1"/>
    <property type="molecule type" value="Genomic_DNA"/>
</dbReference>
<comment type="caution">
    <text evidence="2">The sequence shown here is derived from an EMBL/GenBank/DDBJ whole genome shotgun (WGS) entry which is preliminary data.</text>
</comment>
<evidence type="ECO:0000256" key="1">
    <source>
        <dbReference type="SAM" id="Phobius"/>
    </source>
</evidence>
<dbReference type="InterPro" id="IPR031709">
    <property type="entry name" value="PutAbiC"/>
</dbReference>
<proteinExistence type="predicted"/>
<keyword evidence="3" id="KW-1185">Reference proteome</keyword>
<keyword evidence="1" id="KW-0812">Transmembrane</keyword>
<gene>
    <name evidence="2" type="ORF">BI375_23470</name>
</gene>
<feature type="transmembrane region" description="Helical" evidence="1">
    <location>
        <begin position="7"/>
        <end position="23"/>
    </location>
</feature>
<name>A0ABX3D3S5_9VIBR</name>
<dbReference type="RefSeq" id="WP_071236627.1">
    <property type="nucleotide sequence ID" value="NZ_KV861348.1"/>
</dbReference>
<dbReference type="Pfam" id="PF16872">
    <property type="entry name" value="putAbiC"/>
    <property type="match status" value="1"/>
</dbReference>
<evidence type="ECO:0000313" key="2">
    <source>
        <dbReference type="EMBL" id="OHY89558.1"/>
    </source>
</evidence>
<evidence type="ECO:0008006" key="4">
    <source>
        <dbReference type="Google" id="ProtNLM"/>
    </source>
</evidence>
<evidence type="ECO:0000313" key="3">
    <source>
        <dbReference type="Proteomes" id="UP000180133"/>
    </source>
</evidence>
<keyword evidence="1" id="KW-1133">Transmembrane helix</keyword>
<protein>
    <recommendedName>
        <fullName evidence="4">Phage abortive infection protein</fullName>
    </recommendedName>
</protein>